<dbReference type="GO" id="GO:0004519">
    <property type="term" value="F:endonuclease activity"/>
    <property type="evidence" value="ECO:0007669"/>
    <property type="project" value="UniProtKB-KW"/>
</dbReference>
<keyword evidence="2" id="KW-0255">Endonuclease</keyword>
<sequence length="90" mass="9748">MANRDTAIRDRHRATIAAAKPPCGICGEAIDHRLRWPDPGCFVVDHVIPLSQGGPDTLSNKQAAHKLCNERKGRKDAGLAPIIRRSGSLT</sequence>
<dbReference type="GO" id="GO:0003676">
    <property type="term" value="F:nucleic acid binding"/>
    <property type="evidence" value="ECO:0007669"/>
    <property type="project" value="InterPro"/>
</dbReference>
<keyword evidence="2" id="KW-0378">Hydrolase</keyword>
<gene>
    <name evidence="2" type="ORF">EII34_15030</name>
</gene>
<dbReference type="AlphaFoldDB" id="A0A3P1T1V3"/>
<evidence type="ECO:0000259" key="1">
    <source>
        <dbReference type="SMART" id="SM00507"/>
    </source>
</evidence>
<dbReference type="OrthoDB" id="9802901at2"/>
<dbReference type="CDD" id="cd00085">
    <property type="entry name" value="HNHc"/>
    <property type="match status" value="1"/>
</dbReference>
<organism evidence="2 3">
    <name type="scientific">Arachnia propionica</name>
    <dbReference type="NCBI Taxonomy" id="1750"/>
    <lineage>
        <taxon>Bacteria</taxon>
        <taxon>Bacillati</taxon>
        <taxon>Actinomycetota</taxon>
        <taxon>Actinomycetes</taxon>
        <taxon>Propionibacteriales</taxon>
        <taxon>Propionibacteriaceae</taxon>
        <taxon>Arachnia</taxon>
    </lineage>
</organism>
<feature type="domain" description="HNH nuclease" evidence="1">
    <location>
        <begin position="11"/>
        <end position="70"/>
    </location>
</feature>
<dbReference type="RefSeq" id="WP_124845986.1">
    <property type="nucleotide sequence ID" value="NZ_RQZG01000025.1"/>
</dbReference>
<evidence type="ECO:0000313" key="3">
    <source>
        <dbReference type="Proteomes" id="UP000280819"/>
    </source>
</evidence>
<dbReference type="InterPro" id="IPR003615">
    <property type="entry name" value="HNH_nuc"/>
</dbReference>
<dbReference type="Pfam" id="PF01844">
    <property type="entry name" value="HNH"/>
    <property type="match status" value="1"/>
</dbReference>
<reference evidence="2 3" key="1">
    <citation type="submission" date="2018-11" db="EMBL/GenBank/DDBJ databases">
        <title>Genomes From Bacteria Associated with the Canine Oral Cavity: a Test Case for Automated Genome-Based Taxonomic Assignment.</title>
        <authorList>
            <person name="Coil D.A."/>
            <person name="Jospin G."/>
            <person name="Darling A.E."/>
            <person name="Wallis C."/>
            <person name="Davis I.J."/>
            <person name="Harris S."/>
            <person name="Eisen J.A."/>
            <person name="Holcombe L.J."/>
            <person name="O'Flynn C."/>
        </authorList>
    </citation>
    <scope>NUCLEOTIDE SEQUENCE [LARGE SCALE GENOMIC DNA]</scope>
    <source>
        <strain evidence="2 3">OH887_COT-365</strain>
    </source>
</reference>
<evidence type="ECO:0000313" key="2">
    <source>
        <dbReference type="EMBL" id="RRD03218.1"/>
    </source>
</evidence>
<name>A0A3P1T1V3_9ACTN</name>
<dbReference type="EMBL" id="RQZG01000025">
    <property type="protein sequence ID" value="RRD03218.1"/>
    <property type="molecule type" value="Genomic_DNA"/>
</dbReference>
<dbReference type="SMART" id="SM00507">
    <property type="entry name" value="HNHc"/>
    <property type="match status" value="1"/>
</dbReference>
<dbReference type="InterPro" id="IPR002711">
    <property type="entry name" value="HNH"/>
</dbReference>
<proteinExistence type="predicted"/>
<dbReference type="Gene3D" id="1.10.30.50">
    <property type="match status" value="1"/>
</dbReference>
<dbReference type="Proteomes" id="UP000280819">
    <property type="component" value="Unassembled WGS sequence"/>
</dbReference>
<keyword evidence="2" id="KW-0540">Nuclease</keyword>
<protein>
    <submittedName>
        <fullName evidence="2">HNH endonuclease</fullName>
    </submittedName>
</protein>
<dbReference type="GO" id="GO:0008270">
    <property type="term" value="F:zinc ion binding"/>
    <property type="evidence" value="ECO:0007669"/>
    <property type="project" value="InterPro"/>
</dbReference>
<comment type="caution">
    <text evidence="2">The sequence shown here is derived from an EMBL/GenBank/DDBJ whole genome shotgun (WGS) entry which is preliminary data.</text>
</comment>
<accession>A0A3P1T1V3</accession>